<dbReference type="InterPro" id="IPR017255">
    <property type="entry name" value="AcTrfase_GNAT_prd"/>
</dbReference>
<accession>A0A229NVX8</accession>
<gene>
    <name evidence="4" type="ORF">CGZ75_13670</name>
</gene>
<protein>
    <submittedName>
        <fullName evidence="4">GNAT family N-acetyltransferase</fullName>
    </submittedName>
</protein>
<dbReference type="OrthoDB" id="1821130at2"/>
<keyword evidence="5" id="KW-1185">Reference proteome</keyword>
<feature type="domain" description="N-acetyltransferase" evidence="3">
    <location>
        <begin position="1"/>
        <end position="140"/>
    </location>
</feature>
<dbReference type="PANTHER" id="PTHR43072">
    <property type="entry name" value="N-ACETYLTRANSFERASE"/>
    <property type="match status" value="1"/>
</dbReference>
<sequence>MQVRSFQLADYRAVTSLLQSVLSEDCYDETKEALSRQLSWDSDLVLIAQDGDQVTGIIIGTIDNNRGYYYRVAVHSDYRGRGIAKGLISGLRSRFEQRNVSKILVTADKHNEPVLTFYSSLGFEPSDFYHSFQKLSIVAG</sequence>
<proteinExistence type="predicted"/>
<dbReference type="Proteomes" id="UP000215145">
    <property type="component" value="Unassembled WGS sequence"/>
</dbReference>
<dbReference type="RefSeq" id="WP_089524860.1">
    <property type="nucleotide sequence ID" value="NZ_NMUQ01000002.1"/>
</dbReference>
<comment type="caution">
    <text evidence="4">The sequence shown here is derived from an EMBL/GenBank/DDBJ whole genome shotgun (WGS) entry which is preliminary data.</text>
</comment>
<dbReference type="PIRSF" id="PIRSF037663">
    <property type="entry name" value="Acetyltransf_GNAT_prd"/>
    <property type="match status" value="1"/>
</dbReference>
<dbReference type="SUPFAM" id="SSF55729">
    <property type="entry name" value="Acyl-CoA N-acyltransferases (Nat)"/>
    <property type="match status" value="1"/>
</dbReference>
<dbReference type="InterPro" id="IPR000182">
    <property type="entry name" value="GNAT_dom"/>
</dbReference>
<evidence type="ECO:0000256" key="1">
    <source>
        <dbReference type="ARBA" id="ARBA00022679"/>
    </source>
</evidence>
<dbReference type="PANTHER" id="PTHR43072:SF51">
    <property type="entry name" value="ABC SUPERFAMILY TRANSPORT PROTEIN"/>
    <property type="match status" value="1"/>
</dbReference>
<evidence type="ECO:0000259" key="3">
    <source>
        <dbReference type="PROSITE" id="PS51186"/>
    </source>
</evidence>
<name>A0A229NVX8_9BACL</name>
<reference evidence="4 5" key="1">
    <citation type="submission" date="2017-07" db="EMBL/GenBank/DDBJ databases">
        <title>Paenibacillus herberti R33 genome sequencing and assembly.</title>
        <authorList>
            <person name="Su W."/>
        </authorList>
    </citation>
    <scope>NUCLEOTIDE SEQUENCE [LARGE SCALE GENOMIC DNA]</scope>
    <source>
        <strain evidence="4 5">R33</strain>
    </source>
</reference>
<organism evidence="4 5">
    <name type="scientific">Paenibacillus herberti</name>
    <dbReference type="NCBI Taxonomy" id="1619309"/>
    <lineage>
        <taxon>Bacteria</taxon>
        <taxon>Bacillati</taxon>
        <taxon>Bacillota</taxon>
        <taxon>Bacilli</taxon>
        <taxon>Bacillales</taxon>
        <taxon>Paenibacillaceae</taxon>
        <taxon>Paenibacillus</taxon>
    </lineage>
</organism>
<dbReference type="EMBL" id="NMUQ01000002">
    <property type="protein sequence ID" value="OXM14037.1"/>
    <property type="molecule type" value="Genomic_DNA"/>
</dbReference>
<keyword evidence="2" id="KW-0012">Acyltransferase</keyword>
<dbReference type="Gene3D" id="3.40.630.30">
    <property type="match status" value="1"/>
</dbReference>
<dbReference type="GO" id="GO:0016747">
    <property type="term" value="F:acyltransferase activity, transferring groups other than amino-acyl groups"/>
    <property type="evidence" value="ECO:0007669"/>
    <property type="project" value="InterPro"/>
</dbReference>
<dbReference type="CDD" id="cd04301">
    <property type="entry name" value="NAT_SF"/>
    <property type="match status" value="1"/>
</dbReference>
<evidence type="ECO:0000313" key="4">
    <source>
        <dbReference type="EMBL" id="OXM14037.1"/>
    </source>
</evidence>
<dbReference type="PROSITE" id="PS51186">
    <property type="entry name" value="GNAT"/>
    <property type="match status" value="1"/>
</dbReference>
<dbReference type="AlphaFoldDB" id="A0A229NVX8"/>
<evidence type="ECO:0000313" key="5">
    <source>
        <dbReference type="Proteomes" id="UP000215145"/>
    </source>
</evidence>
<dbReference type="InterPro" id="IPR016181">
    <property type="entry name" value="Acyl_CoA_acyltransferase"/>
</dbReference>
<dbReference type="Pfam" id="PF00583">
    <property type="entry name" value="Acetyltransf_1"/>
    <property type="match status" value="1"/>
</dbReference>
<keyword evidence="1 4" id="KW-0808">Transferase</keyword>
<evidence type="ECO:0000256" key="2">
    <source>
        <dbReference type="ARBA" id="ARBA00023315"/>
    </source>
</evidence>